<sequence>MDVLGREIRQYERTKREEHLEESIRVSRWAVQATSHGHSTHTIQLNNLSRGGCNKGDDRNFTFLGIENQISFYEADLLPRNRPEIYATPRDGRLDLEFEGNRQLIGGDNVLRLIQCLETEFSGV</sequence>
<dbReference type="Proteomes" id="UP000053732">
    <property type="component" value="Unassembled WGS sequence"/>
</dbReference>
<gene>
    <name evidence="1" type="ORF">PCAMFM013_S004g000204</name>
</gene>
<proteinExistence type="predicted"/>
<name>A0A0G4P1V3_PENC3</name>
<evidence type="ECO:0000313" key="1">
    <source>
        <dbReference type="EMBL" id="CRL20264.1"/>
    </source>
</evidence>
<organism evidence="1 2">
    <name type="scientific">Penicillium camemberti (strain FM 013)</name>
    <dbReference type="NCBI Taxonomy" id="1429867"/>
    <lineage>
        <taxon>Eukaryota</taxon>
        <taxon>Fungi</taxon>
        <taxon>Dikarya</taxon>
        <taxon>Ascomycota</taxon>
        <taxon>Pezizomycotina</taxon>
        <taxon>Eurotiomycetes</taxon>
        <taxon>Eurotiomycetidae</taxon>
        <taxon>Eurotiales</taxon>
        <taxon>Aspergillaceae</taxon>
        <taxon>Penicillium</taxon>
    </lineage>
</organism>
<dbReference type="STRING" id="1429867.A0A0G4P1V3"/>
<dbReference type="EMBL" id="HG793137">
    <property type="protein sequence ID" value="CRL20264.1"/>
    <property type="molecule type" value="Genomic_DNA"/>
</dbReference>
<protein>
    <submittedName>
        <fullName evidence="1">Str. FM013</fullName>
    </submittedName>
</protein>
<reference evidence="1 2" key="1">
    <citation type="journal article" date="2014" name="Nat. Commun.">
        <title>Multiple recent horizontal transfers of a large genomic region in cheese making fungi.</title>
        <authorList>
            <person name="Cheeseman K."/>
            <person name="Ropars J."/>
            <person name="Renault P."/>
            <person name="Dupont J."/>
            <person name="Gouzy J."/>
            <person name="Branca A."/>
            <person name="Abraham A.L."/>
            <person name="Ceppi M."/>
            <person name="Conseiller E."/>
            <person name="Debuchy R."/>
            <person name="Malagnac F."/>
            <person name="Goarin A."/>
            <person name="Silar P."/>
            <person name="Lacoste S."/>
            <person name="Sallet E."/>
            <person name="Bensimon A."/>
            <person name="Giraud T."/>
            <person name="Brygoo Y."/>
        </authorList>
    </citation>
    <scope>NUCLEOTIDE SEQUENCE [LARGE SCALE GENOMIC DNA]</scope>
    <source>
        <strain evidence="2">FM 013</strain>
    </source>
</reference>
<keyword evidence="2" id="KW-1185">Reference proteome</keyword>
<dbReference type="AlphaFoldDB" id="A0A0G4P1V3"/>
<accession>A0A0G4P1V3</accession>
<evidence type="ECO:0000313" key="2">
    <source>
        <dbReference type="Proteomes" id="UP000053732"/>
    </source>
</evidence>